<sequence length="610" mass="68398">MTENHRVSQSQDQPGQVGRAVRDMWLQRLRTLADQFDLTALASDLETLERRRRRERYQIAIVGRLGRGKTLLVNRLAGKTLLPLGQPTSVPVSVFVTDTPPCIEIEWADDRPAERRNLDEVCWSPLLTGENELPTAIRMCLGGGTSLPAGLELVDTPSAVDSDGAAAIRLGEVIRSSDLALLVVSATAPMGAAEIHFLAEEIKRAHVGGVLVVVTKLDAIPRHERYRVLTFVRERTQEVYRKADVVSGPGPSESEEQLDQLRELLIADIGRNSVERQRDMKFDFQLYDLVREVGRTGEAAAEAARLQASERVSRLEETAKLAERALRSGEIQLELERRRERAVQRCRDGLSTRAEAIARELEGDLRSIPESDNWISQCLIRLEEQLEALAGSSVAELDDLVQGDYSWLRGRLREYFETWRSEGRRLETLHSDRPEFNPEPPRIPEYKALRRLAKLMEAVSRAAVPVLIQAAHDRLSDEEGTKIRMLFDVMVSNKGKVGEWSGKMAARVITFLPNHLARASRDKVARGLALDAKRAAEHIGEDLTEQIRAVYEQLFAEFEDSRKNWRKAQLDSMEREVSEAGAHWDVLIGEATSLADEISDAYPSIGEATA</sequence>
<proteinExistence type="predicted"/>
<dbReference type="PATRIC" id="fig|1286094.4.peg.4706"/>
<dbReference type="Gene3D" id="3.40.50.300">
    <property type="entry name" value="P-loop containing nucleotide triphosphate hydrolases"/>
    <property type="match status" value="1"/>
</dbReference>
<name>S3ZGA8_9ACTN</name>
<evidence type="ECO:0000313" key="3">
    <source>
        <dbReference type="EMBL" id="EPH42188.1"/>
    </source>
</evidence>
<gene>
    <name evidence="3" type="ORF">STRAU_4758</name>
</gene>
<protein>
    <recommendedName>
        <fullName evidence="2">Dynamin N-terminal domain-containing protein</fullName>
    </recommendedName>
</protein>
<reference evidence="3 4" key="1">
    <citation type="submission" date="2013-02" db="EMBL/GenBank/DDBJ databases">
        <title>Draft Genome Sequence of Streptomyces aurantiacus, Which Produces Setomimycin.</title>
        <authorList>
            <person name="Gruening B.A."/>
            <person name="Praeg A."/>
            <person name="Erxleben A."/>
            <person name="Guenther S."/>
            <person name="Mueller M."/>
        </authorList>
    </citation>
    <scope>NUCLEOTIDE SEQUENCE [LARGE SCALE GENOMIC DNA]</scope>
    <source>
        <strain evidence="3 4">JA 4570</strain>
    </source>
</reference>
<dbReference type="InterPro" id="IPR045063">
    <property type="entry name" value="Dynamin_N"/>
</dbReference>
<evidence type="ECO:0000256" key="1">
    <source>
        <dbReference type="SAM" id="Coils"/>
    </source>
</evidence>
<comment type="caution">
    <text evidence="3">The sequence shown here is derived from an EMBL/GenBank/DDBJ whole genome shotgun (WGS) entry which is preliminary data.</text>
</comment>
<evidence type="ECO:0000259" key="2">
    <source>
        <dbReference type="Pfam" id="PF00350"/>
    </source>
</evidence>
<dbReference type="AlphaFoldDB" id="S3ZGA8"/>
<dbReference type="InterPro" id="IPR027417">
    <property type="entry name" value="P-loop_NTPase"/>
</dbReference>
<accession>S3ZGA8</accession>
<feature type="domain" description="Dynamin N-terminal" evidence="2">
    <location>
        <begin position="59"/>
        <end position="216"/>
    </location>
</feature>
<dbReference type="Proteomes" id="UP000014629">
    <property type="component" value="Unassembled WGS sequence"/>
</dbReference>
<dbReference type="SUPFAM" id="SSF52540">
    <property type="entry name" value="P-loop containing nucleoside triphosphate hydrolases"/>
    <property type="match status" value="1"/>
</dbReference>
<dbReference type="EMBL" id="AOPZ01000248">
    <property type="protein sequence ID" value="EPH42188.1"/>
    <property type="molecule type" value="Genomic_DNA"/>
</dbReference>
<keyword evidence="4" id="KW-1185">Reference proteome</keyword>
<organism evidence="3 4">
    <name type="scientific">Streptomyces aurantiacus JA 4570</name>
    <dbReference type="NCBI Taxonomy" id="1286094"/>
    <lineage>
        <taxon>Bacteria</taxon>
        <taxon>Bacillati</taxon>
        <taxon>Actinomycetota</taxon>
        <taxon>Actinomycetes</taxon>
        <taxon>Kitasatosporales</taxon>
        <taxon>Streptomycetaceae</taxon>
        <taxon>Streptomyces</taxon>
        <taxon>Streptomyces aurantiacus group</taxon>
    </lineage>
</organism>
<dbReference type="Pfam" id="PF00350">
    <property type="entry name" value="Dynamin_N"/>
    <property type="match status" value="1"/>
</dbReference>
<feature type="coiled-coil region" evidence="1">
    <location>
        <begin position="305"/>
        <end position="332"/>
    </location>
</feature>
<keyword evidence="1" id="KW-0175">Coiled coil</keyword>
<evidence type="ECO:0000313" key="4">
    <source>
        <dbReference type="Proteomes" id="UP000014629"/>
    </source>
</evidence>